<feature type="non-terminal residue" evidence="2">
    <location>
        <position position="105"/>
    </location>
</feature>
<protein>
    <submittedName>
        <fullName evidence="2">Uncharacterized protein</fullName>
    </submittedName>
</protein>
<feature type="compositionally biased region" description="Polar residues" evidence="1">
    <location>
        <begin position="79"/>
        <end position="92"/>
    </location>
</feature>
<dbReference type="OrthoDB" id="10065050at2759"/>
<gene>
    <name evidence="2" type="ORF">PXEA_LOCUS24648</name>
</gene>
<feature type="region of interest" description="Disordered" evidence="1">
    <location>
        <begin position="32"/>
        <end position="105"/>
    </location>
</feature>
<dbReference type="AlphaFoldDB" id="A0A448X9A9"/>
<comment type="caution">
    <text evidence="2">The sequence shown here is derived from an EMBL/GenBank/DDBJ whole genome shotgun (WGS) entry which is preliminary data.</text>
</comment>
<proteinExistence type="predicted"/>
<keyword evidence="3" id="KW-1185">Reference proteome</keyword>
<evidence type="ECO:0000313" key="3">
    <source>
        <dbReference type="Proteomes" id="UP000784294"/>
    </source>
</evidence>
<evidence type="ECO:0000256" key="1">
    <source>
        <dbReference type="SAM" id="MobiDB-lite"/>
    </source>
</evidence>
<sequence>MNGHSAIWFDSALKHGRSEACDTFDNPVLCGQQSSSLSAHSTSTENDSKVPLQSDRHSERLRPSSLSSSSAITPHDRPLNSSLDSEITSGRQTCPRRHCGNEEEA</sequence>
<reference evidence="2" key="1">
    <citation type="submission" date="2018-11" db="EMBL/GenBank/DDBJ databases">
        <authorList>
            <consortium name="Pathogen Informatics"/>
        </authorList>
    </citation>
    <scope>NUCLEOTIDE SEQUENCE</scope>
</reference>
<dbReference type="Proteomes" id="UP000784294">
    <property type="component" value="Unassembled WGS sequence"/>
</dbReference>
<dbReference type="EMBL" id="CAAALY010119837">
    <property type="protein sequence ID" value="VEL31208.1"/>
    <property type="molecule type" value="Genomic_DNA"/>
</dbReference>
<evidence type="ECO:0000313" key="2">
    <source>
        <dbReference type="EMBL" id="VEL31208.1"/>
    </source>
</evidence>
<accession>A0A448X9A9</accession>
<feature type="compositionally biased region" description="Low complexity" evidence="1">
    <location>
        <begin position="34"/>
        <end position="43"/>
    </location>
</feature>
<organism evidence="2 3">
    <name type="scientific">Protopolystoma xenopodis</name>
    <dbReference type="NCBI Taxonomy" id="117903"/>
    <lineage>
        <taxon>Eukaryota</taxon>
        <taxon>Metazoa</taxon>
        <taxon>Spiralia</taxon>
        <taxon>Lophotrochozoa</taxon>
        <taxon>Platyhelminthes</taxon>
        <taxon>Monogenea</taxon>
        <taxon>Polyopisthocotylea</taxon>
        <taxon>Polystomatidea</taxon>
        <taxon>Polystomatidae</taxon>
        <taxon>Protopolystoma</taxon>
    </lineage>
</organism>
<name>A0A448X9A9_9PLAT</name>